<dbReference type="OrthoDB" id="1938246at2759"/>
<dbReference type="PANTHER" id="PTHR33116:SF86">
    <property type="entry name" value="REVERSE TRANSCRIPTASE DOMAIN-CONTAINING PROTEIN"/>
    <property type="match status" value="1"/>
</dbReference>
<evidence type="ECO:0008006" key="3">
    <source>
        <dbReference type="Google" id="ProtNLM"/>
    </source>
</evidence>
<protein>
    <recommendedName>
        <fullName evidence="3">Reverse transcriptase</fullName>
    </recommendedName>
</protein>
<gene>
    <name evidence="1" type="ORF">J1N35_038815</name>
</gene>
<sequence length="204" mass="23818">MGKKQQSQVNPKRHLGLLNMVRRKKRLSFQALKDRFKPRIDNWSIRHLSQGGKEVFIKAILQSIPTYTMACFLLPKSLCAKLEGIIDKFWWQKGIHWCAWNELLSLKKDGGLGFRNLAKFNIALLAKQGWRLINFPNSLLARVLKNTYVHVLAKEALKRGESYYMVGEVPHCVRQTLENFQPKHPDQKEEKMKTLWKEVAENYG</sequence>
<accession>A0A9D3ZM53</accession>
<reference evidence="1 2" key="1">
    <citation type="journal article" date="2021" name="Plant Biotechnol. J.">
        <title>Multi-omics assisted identification of the key and species-specific regulatory components of drought-tolerant mechanisms in Gossypium stocksii.</title>
        <authorList>
            <person name="Yu D."/>
            <person name="Ke L."/>
            <person name="Zhang D."/>
            <person name="Wu Y."/>
            <person name="Sun Y."/>
            <person name="Mei J."/>
            <person name="Sun J."/>
            <person name="Sun Y."/>
        </authorList>
    </citation>
    <scope>NUCLEOTIDE SEQUENCE [LARGE SCALE GENOMIC DNA]</scope>
    <source>
        <strain evidence="2">cv. E1</strain>
        <tissue evidence="1">Leaf</tissue>
    </source>
</reference>
<comment type="caution">
    <text evidence="1">The sequence shown here is derived from an EMBL/GenBank/DDBJ whole genome shotgun (WGS) entry which is preliminary data.</text>
</comment>
<organism evidence="1 2">
    <name type="scientific">Gossypium stocksii</name>
    <dbReference type="NCBI Taxonomy" id="47602"/>
    <lineage>
        <taxon>Eukaryota</taxon>
        <taxon>Viridiplantae</taxon>
        <taxon>Streptophyta</taxon>
        <taxon>Embryophyta</taxon>
        <taxon>Tracheophyta</taxon>
        <taxon>Spermatophyta</taxon>
        <taxon>Magnoliopsida</taxon>
        <taxon>eudicotyledons</taxon>
        <taxon>Gunneridae</taxon>
        <taxon>Pentapetalae</taxon>
        <taxon>rosids</taxon>
        <taxon>malvids</taxon>
        <taxon>Malvales</taxon>
        <taxon>Malvaceae</taxon>
        <taxon>Malvoideae</taxon>
        <taxon>Gossypium</taxon>
    </lineage>
</organism>
<dbReference type="PANTHER" id="PTHR33116">
    <property type="entry name" value="REVERSE TRANSCRIPTASE ZINC-BINDING DOMAIN-CONTAINING PROTEIN-RELATED-RELATED"/>
    <property type="match status" value="1"/>
</dbReference>
<name>A0A9D3ZM53_9ROSI</name>
<proteinExistence type="predicted"/>
<evidence type="ECO:0000313" key="2">
    <source>
        <dbReference type="Proteomes" id="UP000828251"/>
    </source>
</evidence>
<dbReference type="AlphaFoldDB" id="A0A9D3ZM53"/>
<dbReference type="EMBL" id="JAIQCV010000011">
    <property type="protein sequence ID" value="KAH1048031.1"/>
    <property type="molecule type" value="Genomic_DNA"/>
</dbReference>
<evidence type="ECO:0000313" key="1">
    <source>
        <dbReference type="EMBL" id="KAH1048031.1"/>
    </source>
</evidence>
<dbReference type="Proteomes" id="UP000828251">
    <property type="component" value="Unassembled WGS sequence"/>
</dbReference>
<keyword evidence="2" id="KW-1185">Reference proteome</keyword>